<dbReference type="EMBL" id="GEDV01002566">
    <property type="protein sequence ID" value="JAP85991.1"/>
    <property type="molecule type" value="Transcribed_RNA"/>
</dbReference>
<organism evidence="2">
    <name type="scientific">Rhipicephalus appendiculatus</name>
    <name type="common">Brown ear tick</name>
    <dbReference type="NCBI Taxonomy" id="34631"/>
    <lineage>
        <taxon>Eukaryota</taxon>
        <taxon>Metazoa</taxon>
        <taxon>Ecdysozoa</taxon>
        <taxon>Arthropoda</taxon>
        <taxon>Chelicerata</taxon>
        <taxon>Arachnida</taxon>
        <taxon>Acari</taxon>
        <taxon>Parasitiformes</taxon>
        <taxon>Ixodida</taxon>
        <taxon>Ixodoidea</taxon>
        <taxon>Ixodidae</taxon>
        <taxon>Rhipicephalinae</taxon>
        <taxon>Rhipicephalus</taxon>
        <taxon>Rhipicephalus</taxon>
    </lineage>
</organism>
<evidence type="ECO:0000313" key="2">
    <source>
        <dbReference type="EMBL" id="JAP85991.1"/>
    </source>
</evidence>
<feature type="chain" id="PRO_5007286975" evidence="1">
    <location>
        <begin position="30"/>
        <end position="124"/>
    </location>
</feature>
<keyword evidence="1" id="KW-0732">Signal</keyword>
<reference evidence="2" key="1">
    <citation type="journal article" date="2016" name="Ticks Tick Borne Dis.">
        <title>De novo assembly and annotation of the salivary gland transcriptome of Rhipicephalus appendiculatus male and female ticks during blood feeding.</title>
        <authorList>
            <person name="de Castro M.H."/>
            <person name="de Klerk D."/>
            <person name="Pienaar R."/>
            <person name="Latif A.A."/>
            <person name="Rees D.J."/>
            <person name="Mans B.J."/>
        </authorList>
    </citation>
    <scope>NUCLEOTIDE SEQUENCE</scope>
    <source>
        <tissue evidence="2">Salivary glands</tissue>
    </source>
</reference>
<dbReference type="Gene3D" id="2.10.80.10">
    <property type="entry name" value="Lipase, subunit A"/>
    <property type="match status" value="1"/>
</dbReference>
<protein>
    <submittedName>
        <fullName evidence="2">Ixodegrin B</fullName>
    </submittedName>
</protein>
<sequence length="124" mass="13990">MSRKIDMKPATHYVLFLYLLLLFVNLTLTIPPIPPGFDSETLPYLTPGARRLRSRGAVCSSDDQCRGGLCCLHIGLNNPTCQPRARIGHRCSHVPHHGVYYGFCPCTRQGHCHPRRRICVPRLV</sequence>
<dbReference type="AlphaFoldDB" id="A0A131Z745"/>
<feature type="signal peptide" evidence="1">
    <location>
        <begin position="1"/>
        <end position="29"/>
    </location>
</feature>
<name>A0A131Z745_RHIAP</name>
<accession>A0A131Z745</accession>
<evidence type="ECO:0000256" key="1">
    <source>
        <dbReference type="SAM" id="SignalP"/>
    </source>
</evidence>
<proteinExistence type="predicted"/>